<proteinExistence type="predicted"/>
<accession>A0AA85J0B3</accession>
<dbReference type="AlphaFoldDB" id="A0AA85J0B3"/>
<organism evidence="1 2">
    <name type="scientific">Trichobilharzia regenti</name>
    <name type="common">Nasal bird schistosome</name>
    <dbReference type="NCBI Taxonomy" id="157069"/>
    <lineage>
        <taxon>Eukaryota</taxon>
        <taxon>Metazoa</taxon>
        <taxon>Spiralia</taxon>
        <taxon>Lophotrochozoa</taxon>
        <taxon>Platyhelminthes</taxon>
        <taxon>Trematoda</taxon>
        <taxon>Digenea</taxon>
        <taxon>Strigeidida</taxon>
        <taxon>Schistosomatoidea</taxon>
        <taxon>Schistosomatidae</taxon>
        <taxon>Trichobilharzia</taxon>
    </lineage>
</organism>
<name>A0AA85J0B3_TRIRE</name>
<dbReference type="Proteomes" id="UP000050795">
    <property type="component" value="Unassembled WGS sequence"/>
</dbReference>
<evidence type="ECO:0000313" key="1">
    <source>
        <dbReference type="Proteomes" id="UP000050795"/>
    </source>
</evidence>
<reference evidence="1" key="1">
    <citation type="submission" date="2022-06" db="EMBL/GenBank/DDBJ databases">
        <authorList>
            <person name="Berger JAMES D."/>
            <person name="Berger JAMES D."/>
        </authorList>
    </citation>
    <scope>NUCLEOTIDE SEQUENCE [LARGE SCALE GENOMIC DNA]</scope>
</reference>
<sequence>MHFKNRILTKKRVKSEKNGSFLCVCKLLYCRIICKYFKILRLLSSILKSFNEFMHSSYVKQKTCLWG</sequence>
<reference evidence="2" key="2">
    <citation type="submission" date="2023-11" db="UniProtKB">
        <authorList>
            <consortium name="WormBaseParasite"/>
        </authorList>
    </citation>
    <scope>IDENTIFICATION</scope>
</reference>
<evidence type="ECO:0000313" key="2">
    <source>
        <dbReference type="WBParaSite" id="TREG1_119760.1"/>
    </source>
</evidence>
<protein>
    <submittedName>
        <fullName evidence="2">Uncharacterized protein</fullName>
    </submittedName>
</protein>
<keyword evidence="1" id="KW-1185">Reference proteome</keyword>
<dbReference type="WBParaSite" id="TREG1_119760.1">
    <property type="protein sequence ID" value="TREG1_119760.1"/>
    <property type="gene ID" value="TREG1_119760"/>
</dbReference>